<dbReference type="AlphaFoldDB" id="A0A3E2BQ28"/>
<dbReference type="Proteomes" id="UP000257323">
    <property type="component" value="Unassembled WGS sequence"/>
</dbReference>
<dbReference type="EMBL" id="QUAH01000001">
    <property type="protein sequence ID" value="RFT16845.1"/>
    <property type="molecule type" value="Genomic_DNA"/>
</dbReference>
<feature type="domain" description="N-acetyltransferase" evidence="1">
    <location>
        <begin position="3"/>
        <end position="159"/>
    </location>
</feature>
<protein>
    <recommendedName>
        <fullName evidence="1">N-acetyltransferase domain-containing protein</fullName>
    </recommendedName>
</protein>
<gene>
    <name evidence="2" type="ORF">OP8BY_0787</name>
</gene>
<dbReference type="PANTHER" id="PTHR41368:SF1">
    <property type="entry name" value="PROTEIN YGHO"/>
    <property type="match status" value="1"/>
</dbReference>
<dbReference type="InterPro" id="IPR016181">
    <property type="entry name" value="Acyl_CoA_acyltransferase"/>
</dbReference>
<organism evidence="2 3">
    <name type="scientific">Candidatus Saccharicenans subterraneus</name>
    <dbReference type="NCBI Taxonomy" id="2508984"/>
    <lineage>
        <taxon>Bacteria</taxon>
        <taxon>Candidatus Aminicenantota</taxon>
        <taxon>Candidatus Aminicenantia</taxon>
        <taxon>Candidatus Aminicenantales</taxon>
        <taxon>Candidatus Saccharicenantaceae</taxon>
        <taxon>Candidatus Saccharicenans</taxon>
    </lineage>
</organism>
<dbReference type="Pfam" id="PF00583">
    <property type="entry name" value="Acetyltransf_1"/>
    <property type="match status" value="1"/>
</dbReference>
<dbReference type="SUPFAM" id="SSF55729">
    <property type="entry name" value="Acyl-CoA N-acyltransferases (Nat)"/>
    <property type="match status" value="1"/>
</dbReference>
<dbReference type="GO" id="GO:0016747">
    <property type="term" value="F:acyltransferase activity, transferring groups other than amino-acyl groups"/>
    <property type="evidence" value="ECO:0007669"/>
    <property type="project" value="InterPro"/>
</dbReference>
<evidence type="ECO:0000313" key="2">
    <source>
        <dbReference type="EMBL" id="RFT16845.1"/>
    </source>
</evidence>
<proteinExistence type="predicted"/>
<dbReference type="PANTHER" id="PTHR41368">
    <property type="entry name" value="PROTEIN YGHO"/>
    <property type="match status" value="1"/>
</dbReference>
<accession>A0A3E2BQ28</accession>
<sequence>MSINLIEVKTKSQLKTFIYLPEKLHRDQPNWVHPIYMDEWAYFNPKKNKAFSYSDTLMLLAEKDGQVVGRVMGIINHRYNEVRNEKTARFGYLESIQDQAVVHALLARVEQWAREKGMTRIIGPYGFSDQDPEGFLIKGFENRATIATYYNFEWLPEMVEKEGYTKDIDYFVYKIEVPKEIPEIYTKIAERILKKGNFKILEFRKRKEIKPWIRPILSLMNETYVESNIYGYAPLDEKEMDDLARKYLPVLDPRFIKGVLKDDQVVAFIVAIPDMTAGIKKARGRLFPFGFIHVLRAQKKTRQLDLLLGAIKKEYRGMGLDALMGVALLSSAQKAGFEIMDTHHEMEANVRVRSEMERLGGKIYKVYRVYQKALV</sequence>
<dbReference type="CDD" id="cd04301">
    <property type="entry name" value="NAT_SF"/>
    <property type="match status" value="1"/>
</dbReference>
<evidence type="ECO:0000313" key="3">
    <source>
        <dbReference type="Proteomes" id="UP000257323"/>
    </source>
</evidence>
<dbReference type="InterPro" id="IPR000182">
    <property type="entry name" value="GNAT_dom"/>
</dbReference>
<evidence type="ECO:0000259" key="1">
    <source>
        <dbReference type="PROSITE" id="PS51186"/>
    </source>
</evidence>
<reference evidence="2 3" key="1">
    <citation type="submission" date="2018-08" db="EMBL/GenBank/DDBJ databases">
        <title>Genome analysis of the thermophilic bacterium of the candidate phylum Aminicenantes from deep subsurface aquifer revealed its physiology and ecological role.</title>
        <authorList>
            <person name="Kadnikov V.V."/>
            <person name="Mardanov A.V."/>
            <person name="Beletsky A.V."/>
            <person name="Karnachuk O.V."/>
            <person name="Ravin N.V."/>
        </authorList>
    </citation>
    <scope>NUCLEOTIDE SEQUENCE [LARGE SCALE GENOMIC DNA]</scope>
    <source>
        <strain evidence="2">BY38</strain>
    </source>
</reference>
<dbReference type="Gene3D" id="3.40.630.30">
    <property type="match status" value="1"/>
</dbReference>
<comment type="caution">
    <text evidence="2">The sequence shown here is derived from an EMBL/GenBank/DDBJ whole genome shotgun (WGS) entry which is preliminary data.</text>
</comment>
<dbReference type="InterPro" id="IPR039968">
    <property type="entry name" value="BcerS-like"/>
</dbReference>
<name>A0A3E2BQ28_9BACT</name>
<dbReference type="PROSITE" id="PS51186">
    <property type="entry name" value="GNAT"/>
    <property type="match status" value="1"/>
</dbReference>